<comment type="similarity">
    <text evidence="8">Belongs to the methyl-accepting chemotaxis (MCP) protein family.</text>
</comment>
<dbReference type="PANTHER" id="PTHR32089">
    <property type="entry name" value="METHYL-ACCEPTING CHEMOTAXIS PROTEIN MCPB"/>
    <property type="match status" value="1"/>
</dbReference>
<evidence type="ECO:0000256" key="4">
    <source>
        <dbReference type="ARBA" id="ARBA00022692"/>
    </source>
</evidence>
<feature type="domain" description="HAMP" evidence="12">
    <location>
        <begin position="296"/>
        <end position="349"/>
    </location>
</feature>
<feature type="transmembrane region" description="Helical" evidence="10">
    <location>
        <begin position="275"/>
        <end position="295"/>
    </location>
</feature>
<dbReference type="InterPro" id="IPR003660">
    <property type="entry name" value="HAMP_dom"/>
</dbReference>
<feature type="domain" description="Methyl-accepting transducer" evidence="11">
    <location>
        <begin position="368"/>
        <end position="639"/>
    </location>
</feature>
<keyword evidence="3" id="KW-0145">Chemotaxis</keyword>
<dbReference type="Gene3D" id="1.10.287.950">
    <property type="entry name" value="Methyl-accepting chemotaxis protein"/>
    <property type="match status" value="1"/>
</dbReference>
<keyword evidence="4 10" id="KW-0812">Transmembrane</keyword>
<dbReference type="Proteomes" id="UP000198847">
    <property type="component" value="Unassembled WGS sequence"/>
</dbReference>
<dbReference type="CDD" id="cd06225">
    <property type="entry name" value="HAMP"/>
    <property type="match status" value="1"/>
</dbReference>
<dbReference type="SMART" id="SM00304">
    <property type="entry name" value="HAMP"/>
    <property type="match status" value="1"/>
</dbReference>
<dbReference type="InterPro" id="IPR033479">
    <property type="entry name" value="dCache_1"/>
</dbReference>
<evidence type="ECO:0000313" key="13">
    <source>
        <dbReference type="EMBL" id="SEO42458.1"/>
    </source>
</evidence>
<keyword evidence="14" id="KW-1185">Reference proteome</keyword>
<evidence type="ECO:0000313" key="14">
    <source>
        <dbReference type="Proteomes" id="UP000198847"/>
    </source>
</evidence>
<evidence type="ECO:0000256" key="1">
    <source>
        <dbReference type="ARBA" id="ARBA00004651"/>
    </source>
</evidence>
<dbReference type="InterPro" id="IPR004089">
    <property type="entry name" value="MCPsignal_dom"/>
</dbReference>
<keyword evidence="7 9" id="KW-0807">Transducer</keyword>
<evidence type="ECO:0000256" key="6">
    <source>
        <dbReference type="ARBA" id="ARBA00023136"/>
    </source>
</evidence>
<dbReference type="SUPFAM" id="SSF58104">
    <property type="entry name" value="Methyl-accepting chemotaxis protein (MCP) signaling domain"/>
    <property type="match status" value="1"/>
</dbReference>
<accession>A0A1H8PL71</accession>
<dbReference type="Gene3D" id="3.30.450.20">
    <property type="entry name" value="PAS domain"/>
    <property type="match status" value="2"/>
</dbReference>
<evidence type="ECO:0000256" key="5">
    <source>
        <dbReference type="ARBA" id="ARBA00022989"/>
    </source>
</evidence>
<sequence>MSIKTKTVILLVISLVLVGVIIAGSGMYVLYRQMMGSTELTMHNQSVQLAGQVSDLFTSFEESGKKYSEDNDLRSGDAARIQTKLVALQNASWGIDRLNYLDAAGNRLAIAPYDAKVVGDSLADRQFFKDTIADQKAHISDIITNRVNGASSIIITQPVKSAAGQLQGMILQALDLETLQHFLSVVKVGESGVVAVVAQDGTIIAHSNKDRVKQQIAAELLERLKANTGKLINYKDLAGRDSMAIFTPIEKTPWFIITTLPVGEINNGFYTSLQWMLAGLLVGILLVSAVGWRYLLVTLRPLGALVTQAARIADGDLTVAPLQISSSDEVGQLAQSFADMTQKLRTIMRHVADTTVQVASSAEQLTASADQSAQAANQVAASVTSTSEGIERQTTGLSQVVGLIENIAAGSQQGEQATREAAQAAGEAVAATVAGSKAVENASSQMDHIQQTVEDSARVVAELGTSSQEIGMIVETIAGIAGQTNLLALNAAIEAARAGEQGRGFAVVAEEVRKLAEQSQEAAKQISGLIGDIQVKTGQAVAAMASGTEEAKKGTEVVQTAGDAFNAIEGHVKAVAGIINQVADGLITAAQDGEQAASAAREVDQVGKELTDQAQNISAATEEQSASVEEIASSSQELARLADELRKAVSQFKI</sequence>
<evidence type="ECO:0000256" key="8">
    <source>
        <dbReference type="ARBA" id="ARBA00029447"/>
    </source>
</evidence>
<dbReference type="STRING" id="112903.SAMN04490178_1027"/>
<dbReference type="Pfam" id="PF00015">
    <property type="entry name" value="MCPsignal"/>
    <property type="match status" value="1"/>
</dbReference>
<organism evidence="13 14">
    <name type="scientific">Propionispora vibrioides</name>
    <dbReference type="NCBI Taxonomy" id="112903"/>
    <lineage>
        <taxon>Bacteria</taxon>
        <taxon>Bacillati</taxon>
        <taxon>Bacillota</taxon>
        <taxon>Negativicutes</taxon>
        <taxon>Selenomonadales</taxon>
        <taxon>Sporomusaceae</taxon>
        <taxon>Propionispora</taxon>
    </lineage>
</organism>
<dbReference type="OrthoDB" id="136416at2"/>
<dbReference type="Pfam" id="PF00672">
    <property type="entry name" value="HAMP"/>
    <property type="match status" value="1"/>
</dbReference>
<dbReference type="GO" id="GO:0007165">
    <property type="term" value="P:signal transduction"/>
    <property type="evidence" value="ECO:0007669"/>
    <property type="project" value="UniProtKB-KW"/>
</dbReference>
<gene>
    <name evidence="13" type="ORF">SAMN04490178_1027</name>
</gene>
<evidence type="ECO:0000256" key="3">
    <source>
        <dbReference type="ARBA" id="ARBA00022500"/>
    </source>
</evidence>
<proteinExistence type="inferred from homology"/>
<dbReference type="Gene3D" id="1.10.8.500">
    <property type="entry name" value="HAMP domain in histidine kinase"/>
    <property type="match status" value="1"/>
</dbReference>
<dbReference type="PROSITE" id="PS50885">
    <property type="entry name" value="HAMP"/>
    <property type="match status" value="1"/>
</dbReference>
<evidence type="ECO:0000256" key="9">
    <source>
        <dbReference type="PROSITE-ProRule" id="PRU00284"/>
    </source>
</evidence>
<dbReference type="AlphaFoldDB" id="A0A1H8PL71"/>
<dbReference type="EMBL" id="FODY01000002">
    <property type="protein sequence ID" value="SEO42458.1"/>
    <property type="molecule type" value="Genomic_DNA"/>
</dbReference>
<dbReference type="PANTHER" id="PTHR32089:SF112">
    <property type="entry name" value="LYSOZYME-LIKE PROTEIN-RELATED"/>
    <property type="match status" value="1"/>
</dbReference>
<evidence type="ECO:0000256" key="7">
    <source>
        <dbReference type="ARBA" id="ARBA00023224"/>
    </source>
</evidence>
<evidence type="ECO:0000256" key="2">
    <source>
        <dbReference type="ARBA" id="ARBA00022475"/>
    </source>
</evidence>
<name>A0A1H8PL71_9FIRM</name>
<dbReference type="PROSITE" id="PS50111">
    <property type="entry name" value="CHEMOTAXIS_TRANSDUC_2"/>
    <property type="match status" value="1"/>
</dbReference>
<comment type="subcellular location">
    <subcellularLocation>
        <location evidence="1">Cell membrane</location>
        <topology evidence="1">Multi-pass membrane protein</topology>
    </subcellularLocation>
</comment>
<dbReference type="CDD" id="cd12914">
    <property type="entry name" value="PDC1_DGC_like"/>
    <property type="match status" value="1"/>
</dbReference>
<reference evidence="13 14" key="1">
    <citation type="submission" date="2016-10" db="EMBL/GenBank/DDBJ databases">
        <authorList>
            <person name="de Groot N.N."/>
        </authorList>
    </citation>
    <scope>NUCLEOTIDE SEQUENCE [LARGE SCALE GENOMIC DNA]</scope>
    <source>
        <strain evidence="13 14">DSM 13305</strain>
    </source>
</reference>
<protein>
    <submittedName>
        <fullName evidence="13">Methyl-accepting chemotaxis protein</fullName>
    </submittedName>
</protein>
<dbReference type="CDD" id="cd11386">
    <property type="entry name" value="MCP_signal"/>
    <property type="match status" value="1"/>
</dbReference>
<keyword evidence="6 10" id="KW-0472">Membrane</keyword>
<evidence type="ECO:0000256" key="10">
    <source>
        <dbReference type="SAM" id="Phobius"/>
    </source>
</evidence>
<evidence type="ECO:0000259" key="12">
    <source>
        <dbReference type="PROSITE" id="PS50885"/>
    </source>
</evidence>
<dbReference type="GO" id="GO:0005886">
    <property type="term" value="C:plasma membrane"/>
    <property type="evidence" value="ECO:0007669"/>
    <property type="project" value="UniProtKB-SubCell"/>
</dbReference>
<dbReference type="SMART" id="SM00283">
    <property type="entry name" value="MA"/>
    <property type="match status" value="1"/>
</dbReference>
<feature type="transmembrane region" description="Helical" evidence="10">
    <location>
        <begin position="7"/>
        <end position="31"/>
    </location>
</feature>
<dbReference type="Pfam" id="PF02743">
    <property type="entry name" value="dCache_1"/>
    <property type="match status" value="1"/>
</dbReference>
<dbReference type="RefSeq" id="WP_091743730.1">
    <property type="nucleotide sequence ID" value="NZ_FODY01000002.1"/>
</dbReference>
<dbReference type="GO" id="GO:0006935">
    <property type="term" value="P:chemotaxis"/>
    <property type="evidence" value="ECO:0007669"/>
    <property type="project" value="UniProtKB-KW"/>
</dbReference>
<dbReference type="CDD" id="cd12912">
    <property type="entry name" value="PDC2_MCP_like"/>
    <property type="match status" value="1"/>
</dbReference>
<evidence type="ECO:0000259" key="11">
    <source>
        <dbReference type="PROSITE" id="PS50111"/>
    </source>
</evidence>
<keyword evidence="5 10" id="KW-1133">Transmembrane helix</keyword>
<keyword evidence="2" id="KW-1003">Cell membrane</keyword>